<dbReference type="GO" id="GO:0005778">
    <property type="term" value="C:peroxisomal membrane"/>
    <property type="evidence" value="ECO:0007669"/>
    <property type="project" value="UniProtKB-SubCell"/>
</dbReference>
<feature type="region of interest" description="Disordered" evidence="3">
    <location>
        <begin position="254"/>
        <end position="275"/>
    </location>
</feature>
<evidence type="ECO:0000256" key="3">
    <source>
        <dbReference type="SAM" id="MobiDB-lite"/>
    </source>
</evidence>
<evidence type="ECO:0000256" key="1">
    <source>
        <dbReference type="ARBA" id="ARBA00009505"/>
    </source>
</evidence>
<dbReference type="InterPro" id="IPR013919">
    <property type="entry name" value="Pex16"/>
</dbReference>
<comment type="similarity">
    <text evidence="1 2">Belongs to the peroxin-16 family.</text>
</comment>
<evidence type="ECO:0000313" key="5">
    <source>
        <dbReference type="Proteomes" id="UP000077051"/>
    </source>
</evidence>
<dbReference type="OrthoDB" id="2021143at2759"/>
<comment type="caution">
    <text evidence="4">The sequence shown here is derived from an EMBL/GenBank/DDBJ whole genome shotgun (WGS) entry which is preliminary data.</text>
</comment>
<sequence length="372" mass="42991">MLPSSLLHFSSKHRNNDSISNYSSYIDTIEDALRALSLLLPGRFEDSDLCSQAVLAGLNLVSLYHTKFLVRKSHHLKSNDSSENETVVESFNAQFSRNNESNWPSKTASSVLSVISYTEVLVEMLLNRKVSKSSKWKFIASLEGLKGILRIIIFYGTRRKMILHPTHFIRNVDTVSLEVANDEKFELTSLDPRTGTALSSTQAAIEQINSSRHTGIRGWAHLGELLWIVRPFVYAWMIYLRQKREQKHDLIRVKAKRESEMEESDEEEDESIEKDDEGSWKPWLVSLSIDIASRIARNMQPMSPLEREESKRRDYLFIYYLFRGPLYLKFTRLVLDAFCDATEHRPLISVITAAINDYRPFWEDSYFYTAGS</sequence>
<protein>
    <recommendedName>
        <fullName evidence="2">Peroxisomal membrane protein PEX16</fullName>
    </recommendedName>
</protein>
<dbReference type="PANTHER" id="PTHR13299">
    <property type="entry name" value="PEROXISOMAL MEMBRANE PROTEIN PEX16"/>
    <property type="match status" value="1"/>
</dbReference>
<keyword evidence="2" id="KW-0962">Peroxisome biogenesis</keyword>
<dbReference type="VEuPathDB" id="FungiDB:MUCCIDRAFT_112959"/>
<accession>A0A162YZB2</accession>
<dbReference type="GO" id="GO:0007031">
    <property type="term" value="P:peroxisome organization"/>
    <property type="evidence" value="ECO:0007669"/>
    <property type="project" value="UniProtKB-KW"/>
</dbReference>
<feature type="compositionally biased region" description="Acidic residues" evidence="3">
    <location>
        <begin position="260"/>
        <end position="275"/>
    </location>
</feature>
<gene>
    <name evidence="4" type="ORF">MUCCIDRAFT_112959</name>
</gene>
<dbReference type="Proteomes" id="UP000077051">
    <property type="component" value="Unassembled WGS sequence"/>
</dbReference>
<dbReference type="STRING" id="747725.A0A162YZB2"/>
<evidence type="ECO:0000256" key="2">
    <source>
        <dbReference type="RuleBase" id="RU365003"/>
    </source>
</evidence>
<keyword evidence="2" id="KW-0576">Peroxisome</keyword>
<proteinExistence type="inferred from homology"/>
<name>A0A162YZB2_MUCCL</name>
<comment type="subcellular location">
    <subcellularLocation>
        <location evidence="2">Peroxisome membrane</location>
    </subcellularLocation>
</comment>
<dbReference type="Pfam" id="PF08610">
    <property type="entry name" value="Pex16"/>
    <property type="match status" value="1"/>
</dbReference>
<dbReference type="AlphaFoldDB" id="A0A162YZB2"/>
<organism evidence="4 5">
    <name type="scientific">Mucor lusitanicus CBS 277.49</name>
    <dbReference type="NCBI Taxonomy" id="747725"/>
    <lineage>
        <taxon>Eukaryota</taxon>
        <taxon>Fungi</taxon>
        <taxon>Fungi incertae sedis</taxon>
        <taxon>Mucoromycota</taxon>
        <taxon>Mucoromycotina</taxon>
        <taxon>Mucoromycetes</taxon>
        <taxon>Mucorales</taxon>
        <taxon>Mucorineae</taxon>
        <taxon>Mucoraceae</taxon>
        <taxon>Mucor</taxon>
    </lineage>
</organism>
<reference evidence="4 5" key="1">
    <citation type="submission" date="2015-06" db="EMBL/GenBank/DDBJ databases">
        <title>Expansion of signal transduction pathways in fungi by whole-genome duplication.</title>
        <authorList>
            <consortium name="DOE Joint Genome Institute"/>
            <person name="Corrochano L.M."/>
            <person name="Kuo A."/>
            <person name="Marcet-Houben M."/>
            <person name="Polaino S."/>
            <person name="Salamov A."/>
            <person name="Villalobos J.M."/>
            <person name="Alvarez M.I."/>
            <person name="Avalos J."/>
            <person name="Benito E.P."/>
            <person name="Benoit I."/>
            <person name="Burger G."/>
            <person name="Camino L.P."/>
            <person name="Canovas D."/>
            <person name="Cerda-Olmedo E."/>
            <person name="Cheng J.-F."/>
            <person name="Dominguez A."/>
            <person name="Elias M."/>
            <person name="Eslava A.P."/>
            <person name="Glaser F."/>
            <person name="Grimwood J."/>
            <person name="Gutierrez G."/>
            <person name="Heitman J."/>
            <person name="Henrissat B."/>
            <person name="Iturriaga E.A."/>
            <person name="Lang B.F."/>
            <person name="Lavin J.L."/>
            <person name="Lee S."/>
            <person name="Li W."/>
            <person name="Lindquist E."/>
            <person name="Lopez-Garcia S."/>
            <person name="Luque E.M."/>
            <person name="Marcos A.T."/>
            <person name="Martin J."/>
            <person name="Mccluskey K."/>
            <person name="Medina H.R."/>
            <person name="Miralles-Duran A."/>
            <person name="Miyazaki A."/>
            <person name="Munoz-Torres E."/>
            <person name="Oguiza J.A."/>
            <person name="Ohm R."/>
            <person name="Olmedo M."/>
            <person name="Orejas M."/>
            <person name="Ortiz-Castellanos L."/>
            <person name="Pisabarro A.G."/>
            <person name="Rodriguez-Romero J."/>
            <person name="Ruiz-Herrera J."/>
            <person name="Ruiz-Vazquez R."/>
            <person name="Sanz C."/>
            <person name="Schackwitz W."/>
            <person name="Schmutz J."/>
            <person name="Shahriari M."/>
            <person name="Shelest E."/>
            <person name="Silva-Franco F."/>
            <person name="Soanes D."/>
            <person name="Syed K."/>
            <person name="Tagua V.G."/>
            <person name="Talbot N.J."/>
            <person name="Thon M."/>
            <person name="De Vries R.P."/>
            <person name="Wiebenga A."/>
            <person name="Yadav J.S."/>
            <person name="Braun E.L."/>
            <person name="Baker S."/>
            <person name="Garre V."/>
            <person name="Horwitz B."/>
            <person name="Torres-Martinez S."/>
            <person name="Idnurm A."/>
            <person name="Herrera-Estrella A."/>
            <person name="Gabaldon T."/>
            <person name="Grigoriev I.V."/>
        </authorList>
    </citation>
    <scope>NUCLEOTIDE SEQUENCE [LARGE SCALE GENOMIC DNA]</scope>
    <source>
        <strain evidence="4 5">CBS 277.49</strain>
    </source>
</reference>
<keyword evidence="5" id="KW-1185">Reference proteome</keyword>
<evidence type="ECO:0000313" key="4">
    <source>
        <dbReference type="EMBL" id="OAD01507.1"/>
    </source>
</evidence>
<dbReference type="PANTHER" id="PTHR13299:SF0">
    <property type="entry name" value="PEROXISOMAL MEMBRANE PROTEIN PEX16"/>
    <property type="match status" value="1"/>
</dbReference>
<dbReference type="EMBL" id="AMYB01000006">
    <property type="protein sequence ID" value="OAD01507.1"/>
    <property type="molecule type" value="Genomic_DNA"/>
</dbReference>